<dbReference type="PIRSF" id="PIRSF001434">
    <property type="entry name" value="CGS"/>
    <property type="match status" value="1"/>
</dbReference>
<comment type="caution">
    <text evidence="11">The sequence shown here is derived from an EMBL/GenBank/DDBJ whole genome shotgun (WGS) entry which is preliminary data.</text>
</comment>
<dbReference type="Proteomes" id="UP000265614">
    <property type="component" value="Unassembled WGS sequence"/>
</dbReference>
<dbReference type="GO" id="GO:0030170">
    <property type="term" value="F:pyridoxal phosphate binding"/>
    <property type="evidence" value="ECO:0007669"/>
    <property type="project" value="InterPro"/>
</dbReference>
<organism evidence="11 12">
    <name type="scientific">Vallicoccus soli</name>
    <dbReference type="NCBI Taxonomy" id="2339232"/>
    <lineage>
        <taxon>Bacteria</taxon>
        <taxon>Bacillati</taxon>
        <taxon>Actinomycetota</taxon>
        <taxon>Actinomycetes</taxon>
        <taxon>Motilibacterales</taxon>
        <taxon>Vallicoccaceae</taxon>
        <taxon>Vallicoccus</taxon>
    </lineage>
</organism>
<dbReference type="InterPro" id="IPR054542">
    <property type="entry name" value="Cys_met_metab_PP"/>
</dbReference>
<dbReference type="FunFam" id="3.40.640.10:FF:000046">
    <property type="entry name" value="Cystathionine gamma-lyase"/>
    <property type="match status" value="1"/>
</dbReference>
<dbReference type="GO" id="GO:0005737">
    <property type="term" value="C:cytoplasm"/>
    <property type="evidence" value="ECO:0007669"/>
    <property type="project" value="TreeGrafter"/>
</dbReference>
<dbReference type="OrthoDB" id="9780685at2"/>
<sequence>MTHRPTPRSLSTTAVTAGRPGRLPDAPLNAPLVPAATYHAGGAMGYGRYANPGWAALEEALGALDGGTAVAFSSGMAAVAAVLEQVPLGGTVVAPARAYSGTLALLQQWQERGRVAVRHVAVDDAAAVAAAVDGADLLWLETPTNPALEVADVPAAAAAARAHGTTVVVDGTFATPVLQRPLEQGADLVVHAATKWLAGHSDALLGAVVTDPARAAALVAHRSATGAVPGALEAFLTLRGLRTLHLRVERSQDNARELARRLAGAPGVQRVRYPGFGGVVAVEVDGAERADRLVAACSLWVHATSLGGVESSLERRRRWPAESPTIPEGLVRLSVGVEDVEDLWADLEQALAAMG</sequence>
<dbReference type="PANTHER" id="PTHR11808">
    <property type="entry name" value="TRANS-SULFURATION ENZYME FAMILY MEMBER"/>
    <property type="match status" value="1"/>
</dbReference>
<name>A0A3A3Z8J7_9ACTN</name>
<dbReference type="GO" id="GO:0047982">
    <property type="term" value="F:homocysteine desulfhydrase activity"/>
    <property type="evidence" value="ECO:0007669"/>
    <property type="project" value="UniProtKB-EC"/>
</dbReference>
<dbReference type="GO" id="GO:0018826">
    <property type="term" value="F:methionine gamma-lyase activity"/>
    <property type="evidence" value="ECO:0007669"/>
    <property type="project" value="UniProtKB-EC"/>
</dbReference>
<protein>
    <recommendedName>
        <fullName evidence="4">homocysteine desulfhydrase</fullName>
        <ecNumber evidence="4">4.4.1.2</ecNumber>
    </recommendedName>
    <alternativeName>
        <fullName evidence="5">Homocysteine desulfhydrase</fullName>
    </alternativeName>
</protein>
<gene>
    <name evidence="11" type="ORF">D5H78_04920</name>
</gene>
<evidence type="ECO:0000313" key="12">
    <source>
        <dbReference type="Proteomes" id="UP000265614"/>
    </source>
</evidence>
<accession>A0A3A3Z8J7</accession>
<feature type="modified residue" description="N6-(pyridoxal phosphate)lysine" evidence="8">
    <location>
        <position position="195"/>
    </location>
</feature>
<dbReference type="SUPFAM" id="SSF53383">
    <property type="entry name" value="PLP-dependent transferases"/>
    <property type="match status" value="1"/>
</dbReference>
<dbReference type="RefSeq" id="WP_119949162.1">
    <property type="nucleotide sequence ID" value="NZ_QZEZ01000001.1"/>
</dbReference>
<feature type="region of interest" description="Disordered" evidence="10">
    <location>
        <begin position="1"/>
        <end position="28"/>
    </location>
</feature>
<dbReference type="EC" id="4.4.1.2" evidence="4"/>
<evidence type="ECO:0000256" key="5">
    <source>
        <dbReference type="ARBA" id="ARBA00047199"/>
    </source>
</evidence>
<dbReference type="PANTHER" id="PTHR11808:SF15">
    <property type="entry name" value="CYSTATHIONINE GAMMA-LYASE"/>
    <property type="match status" value="1"/>
</dbReference>
<evidence type="ECO:0000313" key="11">
    <source>
        <dbReference type="EMBL" id="RJK98237.1"/>
    </source>
</evidence>
<dbReference type="InterPro" id="IPR015424">
    <property type="entry name" value="PyrdxlP-dep_Trfase"/>
</dbReference>
<dbReference type="PROSITE" id="PS00868">
    <property type="entry name" value="CYS_MET_METAB_PP"/>
    <property type="match status" value="1"/>
</dbReference>
<keyword evidence="11" id="KW-0808">Transferase</keyword>
<dbReference type="Pfam" id="PF01053">
    <property type="entry name" value="Cys_Met_Meta_PP"/>
    <property type="match status" value="1"/>
</dbReference>
<evidence type="ECO:0000256" key="10">
    <source>
        <dbReference type="SAM" id="MobiDB-lite"/>
    </source>
</evidence>
<evidence type="ECO:0000256" key="1">
    <source>
        <dbReference type="ARBA" id="ARBA00001933"/>
    </source>
</evidence>
<dbReference type="EMBL" id="QZEZ01000001">
    <property type="protein sequence ID" value="RJK98237.1"/>
    <property type="molecule type" value="Genomic_DNA"/>
</dbReference>
<keyword evidence="12" id="KW-1185">Reference proteome</keyword>
<evidence type="ECO:0000256" key="7">
    <source>
        <dbReference type="ARBA" id="ARBA00052699"/>
    </source>
</evidence>
<keyword evidence="3 8" id="KW-0663">Pyridoxal phosphate</keyword>
<dbReference type="InterPro" id="IPR000277">
    <property type="entry name" value="Cys/Met-Metab_PyrdxlP-dep_enz"/>
</dbReference>
<dbReference type="GO" id="GO:0019346">
    <property type="term" value="P:transsulfuration"/>
    <property type="evidence" value="ECO:0007669"/>
    <property type="project" value="InterPro"/>
</dbReference>
<dbReference type="InterPro" id="IPR015421">
    <property type="entry name" value="PyrdxlP-dep_Trfase_major"/>
</dbReference>
<evidence type="ECO:0000256" key="3">
    <source>
        <dbReference type="ARBA" id="ARBA00022898"/>
    </source>
</evidence>
<dbReference type="AlphaFoldDB" id="A0A3A3Z8J7"/>
<dbReference type="GO" id="GO:0019343">
    <property type="term" value="P:cysteine biosynthetic process via cystathionine"/>
    <property type="evidence" value="ECO:0007669"/>
    <property type="project" value="TreeGrafter"/>
</dbReference>
<dbReference type="Gene3D" id="3.90.1150.10">
    <property type="entry name" value="Aspartate Aminotransferase, domain 1"/>
    <property type="match status" value="1"/>
</dbReference>
<dbReference type="InterPro" id="IPR015422">
    <property type="entry name" value="PyrdxlP-dep_Trfase_small"/>
</dbReference>
<dbReference type="GO" id="GO:0016740">
    <property type="term" value="F:transferase activity"/>
    <property type="evidence" value="ECO:0007669"/>
    <property type="project" value="UniProtKB-KW"/>
</dbReference>
<dbReference type="GO" id="GO:0004123">
    <property type="term" value="F:cystathionine gamma-lyase activity"/>
    <property type="evidence" value="ECO:0007669"/>
    <property type="project" value="TreeGrafter"/>
</dbReference>
<proteinExistence type="inferred from homology"/>
<evidence type="ECO:0000256" key="6">
    <source>
        <dbReference type="ARBA" id="ARBA00048780"/>
    </source>
</evidence>
<comment type="catalytic activity">
    <reaction evidence="7">
        <text>L-methionine + H2O = methanethiol + 2-oxobutanoate + NH4(+)</text>
        <dbReference type="Rhea" id="RHEA:23800"/>
        <dbReference type="ChEBI" id="CHEBI:15377"/>
        <dbReference type="ChEBI" id="CHEBI:16007"/>
        <dbReference type="ChEBI" id="CHEBI:16763"/>
        <dbReference type="ChEBI" id="CHEBI:28938"/>
        <dbReference type="ChEBI" id="CHEBI:57844"/>
        <dbReference type="EC" id="4.4.1.11"/>
    </reaction>
    <physiologicalReaction direction="left-to-right" evidence="7">
        <dbReference type="Rhea" id="RHEA:23801"/>
    </physiologicalReaction>
</comment>
<dbReference type="Gene3D" id="3.40.640.10">
    <property type="entry name" value="Type I PLP-dependent aspartate aminotransferase-like (Major domain)"/>
    <property type="match status" value="1"/>
</dbReference>
<comment type="similarity">
    <text evidence="2 9">Belongs to the trans-sulfuration enzymes family.</text>
</comment>
<evidence type="ECO:0000256" key="8">
    <source>
        <dbReference type="PIRSR" id="PIRSR001434-2"/>
    </source>
</evidence>
<comment type="catalytic activity">
    <reaction evidence="6">
        <text>L-homocysteine + H2O = 2-oxobutanoate + hydrogen sulfide + NH4(+) + H(+)</text>
        <dbReference type="Rhea" id="RHEA:14501"/>
        <dbReference type="ChEBI" id="CHEBI:15377"/>
        <dbReference type="ChEBI" id="CHEBI:15378"/>
        <dbReference type="ChEBI" id="CHEBI:16763"/>
        <dbReference type="ChEBI" id="CHEBI:28938"/>
        <dbReference type="ChEBI" id="CHEBI:29919"/>
        <dbReference type="ChEBI" id="CHEBI:58199"/>
        <dbReference type="EC" id="4.4.1.2"/>
    </reaction>
    <physiologicalReaction direction="left-to-right" evidence="6">
        <dbReference type="Rhea" id="RHEA:14502"/>
    </physiologicalReaction>
</comment>
<evidence type="ECO:0000256" key="9">
    <source>
        <dbReference type="RuleBase" id="RU362118"/>
    </source>
</evidence>
<reference evidence="11 12" key="1">
    <citation type="submission" date="2018-09" db="EMBL/GenBank/DDBJ databases">
        <title>YIM 75000 draft genome.</title>
        <authorList>
            <person name="Tang S."/>
            <person name="Feng Y."/>
        </authorList>
    </citation>
    <scope>NUCLEOTIDE SEQUENCE [LARGE SCALE GENOMIC DNA]</scope>
    <source>
        <strain evidence="11 12">YIM 75000</strain>
    </source>
</reference>
<evidence type="ECO:0000256" key="4">
    <source>
        <dbReference type="ARBA" id="ARBA00047175"/>
    </source>
</evidence>
<comment type="cofactor">
    <cofactor evidence="1 9">
        <name>pyridoxal 5'-phosphate</name>
        <dbReference type="ChEBI" id="CHEBI:597326"/>
    </cofactor>
</comment>
<evidence type="ECO:0000256" key="2">
    <source>
        <dbReference type="ARBA" id="ARBA00009077"/>
    </source>
</evidence>